<evidence type="ECO:0000256" key="2">
    <source>
        <dbReference type="ARBA" id="ARBA00012438"/>
    </source>
</evidence>
<dbReference type="SMART" id="SM00387">
    <property type="entry name" value="HATPase_c"/>
    <property type="match status" value="1"/>
</dbReference>
<evidence type="ECO:0000256" key="7">
    <source>
        <dbReference type="ARBA" id="ARBA00022840"/>
    </source>
</evidence>
<evidence type="ECO:0000256" key="12">
    <source>
        <dbReference type="SAM" id="Coils"/>
    </source>
</evidence>
<dbReference type="CDD" id="cd16922">
    <property type="entry name" value="HATPase_EvgS-ArcB-TorS-like"/>
    <property type="match status" value="1"/>
</dbReference>
<evidence type="ECO:0000256" key="6">
    <source>
        <dbReference type="ARBA" id="ARBA00022777"/>
    </source>
</evidence>
<comment type="catalytic activity">
    <reaction evidence="1">
        <text>ATP + protein L-histidine = ADP + protein N-phospho-L-histidine.</text>
        <dbReference type="EC" id="2.7.13.3"/>
    </reaction>
</comment>
<feature type="transmembrane region" description="Helical" evidence="13">
    <location>
        <begin position="341"/>
        <end position="363"/>
    </location>
</feature>
<dbReference type="SUPFAM" id="SSF52172">
    <property type="entry name" value="CheY-like"/>
    <property type="match status" value="1"/>
</dbReference>
<dbReference type="Gene3D" id="3.30.565.10">
    <property type="entry name" value="Histidine kinase-like ATPase, C-terminal domain"/>
    <property type="match status" value="1"/>
</dbReference>
<dbReference type="Pfam" id="PF04392">
    <property type="entry name" value="ABC_sub_bind"/>
    <property type="match status" value="1"/>
</dbReference>
<keyword evidence="5" id="KW-0547">Nucleotide-binding</keyword>
<protein>
    <recommendedName>
        <fullName evidence="10">Sensory/regulatory protein RpfC</fullName>
        <ecNumber evidence="2">2.7.13.3</ecNumber>
    </recommendedName>
</protein>
<dbReference type="STRING" id="52560.SAMN04488082_12838"/>
<accession>A0A1I4A067</accession>
<evidence type="ECO:0000256" key="3">
    <source>
        <dbReference type="ARBA" id="ARBA00022553"/>
    </source>
</evidence>
<dbReference type="InterPro" id="IPR000700">
    <property type="entry name" value="PAS-assoc_C"/>
</dbReference>
<feature type="signal peptide" evidence="14">
    <location>
        <begin position="1"/>
        <end position="22"/>
    </location>
</feature>
<dbReference type="Pfam" id="PF08447">
    <property type="entry name" value="PAS_3"/>
    <property type="match status" value="1"/>
</dbReference>
<evidence type="ECO:0000256" key="14">
    <source>
        <dbReference type="SAM" id="SignalP"/>
    </source>
</evidence>
<dbReference type="CDD" id="cd17546">
    <property type="entry name" value="REC_hyHK_CKI1_RcsC-like"/>
    <property type="match status" value="1"/>
</dbReference>
<dbReference type="Pfam" id="PF00072">
    <property type="entry name" value="Response_reg"/>
    <property type="match status" value="1"/>
</dbReference>
<dbReference type="InterPro" id="IPR035965">
    <property type="entry name" value="PAS-like_dom_sf"/>
</dbReference>
<dbReference type="InterPro" id="IPR003661">
    <property type="entry name" value="HisK_dim/P_dom"/>
</dbReference>
<name>A0A1I4A067_9BACT</name>
<evidence type="ECO:0000256" key="9">
    <source>
        <dbReference type="ARBA" id="ARBA00064003"/>
    </source>
</evidence>
<feature type="domain" description="Response regulatory" evidence="16">
    <location>
        <begin position="1161"/>
        <end position="1280"/>
    </location>
</feature>
<dbReference type="PROSITE" id="PS50109">
    <property type="entry name" value="HIS_KIN"/>
    <property type="match status" value="1"/>
</dbReference>
<evidence type="ECO:0000259" key="17">
    <source>
        <dbReference type="PROSITE" id="PS50112"/>
    </source>
</evidence>
<dbReference type="CDD" id="cd00130">
    <property type="entry name" value="PAS"/>
    <property type="match status" value="3"/>
</dbReference>
<feature type="domain" description="PAS" evidence="17">
    <location>
        <begin position="379"/>
        <end position="449"/>
    </location>
</feature>
<dbReference type="InterPro" id="IPR007487">
    <property type="entry name" value="ABC_transpt-TYRBP-like"/>
</dbReference>
<dbReference type="Pfam" id="PF13426">
    <property type="entry name" value="PAS_9"/>
    <property type="match status" value="1"/>
</dbReference>
<dbReference type="Pfam" id="PF00512">
    <property type="entry name" value="HisKA"/>
    <property type="match status" value="1"/>
</dbReference>
<dbReference type="NCBIfam" id="TIGR00229">
    <property type="entry name" value="sensory_box"/>
    <property type="match status" value="4"/>
</dbReference>
<keyword evidence="13" id="KW-0472">Membrane</keyword>
<keyword evidence="8" id="KW-0902">Two-component regulatory system</keyword>
<dbReference type="FunFam" id="3.30.565.10:FF:000010">
    <property type="entry name" value="Sensor histidine kinase RcsC"/>
    <property type="match status" value="1"/>
</dbReference>
<dbReference type="Gene3D" id="3.30.450.20">
    <property type="entry name" value="PAS domain"/>
    <property type="match status" value="4"/>
</dbReference>
<dbReference type="InterPro" id="IPR001610">
    <property type="entry name" value="PAC"/>
</dbReference>
<feature type="domain" description="PAC" evidence="18">
    <location>
        <begin position="453"/>
        <end position="505"/>
    </location>
</feature>
<dbReference type="InterPro" id="IPR001789">
    <property type="entry name" value="Sig_transdc_resp-reg_receiver"/>
</dbReference>
<dbReference type="OrthoDB" id="5442910at2"/>
<dbReference type="GO" id="GO:0005524">
    <property type="term" value="F:ATP binding"/>
    <property type="evidence" value="ECO:0007669"/>
    <property type="project" value="UniProtKB-KW"/>
</dbReference>
<dbReference type="SMART" id="SM00091">
    <property type="entry name" value="PAS"/>
    <property type="match status" value="4"/>
</dbReference>
<keyword evidence="3 11" id="KW-0597">Phosphoprotein</keyword>
<dbReference type="PRINTS" id="PR00344">
    <property type="entry name" value="BCTRLSENSOR"/>
</dbReference>
<proteinExistence type="predicted"/>
<keyword evidence="4" id="KW-0808">Transferase</keyword>
<feature type="domain" description="PAC" evidence="18">
    <location>
        <begin position="716"/>
        <end position="768"/>
    </location>
</feature>
<dbReference type="GO" id="GO:0000155">
    <property type="term" value="F:phosphorelay sensor kinase activity"/>
    <property type="evidence" value="ECO:0007669"/>
    <property type="project" value="InterPro"/>
</dbReference>
<feature type="domain" description="PAS" evidence="17">
    <location>
        <begin position="648"/>
        <end position="691"/>
    </location>
</feature>
<dbReference type="Pfam" id="PF02518">
    <property type="entry name" value="HATPase_c"/>
    <property type="match status" value="1"/>
</dbReference>
<organism evidence="19 20">
    <name type="scientific">Desulfomicrobium apsheronum</name>
    <dbReference type="NCBI Taxonomy" id="52560"/>
    <lineage>
        <taxon>Bacteria</taxon>
        <taxon>Pseudomonadati</taxon>
        <taxon>Thermodesulfobacteriota</taxon>
        <taxon>Desulfovibrionia</taxon>
        <taxon>Desulfovibrionales</taxon>
        <taxon>Desulfomicrobiaceae</taxon>
        <taxon>Desulfomicrobium</taxon>
    </lineage>
</organism>
<keyword evidence="6" id="KW-0418">Kinase</keyword>
<dbReference type="PROSITE" id="PS50112">
    <property type="entry name" value="PAS"/>
    <property type="match status" value="3"/>
</dbReference>
<reference evidence="20" key="1">
    <citation type="submission" date="2016-10" db="EMBL/GenBank/DDBJ databases">
        <authorList>
            <person name="Varghese N."/>
            <person name="Submissions S."/>
        </authorList>
    </citation>
    <scope>NUCLEOTIDE SEQUENCE [LARGE SCALE GENOMIC DNA]</scope>
    <source>
        <strain evidence="20">DSM 5918</strain>
    </source>
</reference>
<dbReference type="InterPro" id="IPR036890">
    <property type="entry name" value="HATPase_C_sf"/>
</dbReference>
<dbReference type="Gene3D" id="3.40.50.2300">
    <property type="match status" value="3"/>
</dbReference>
<dbReference type="PROSITE" id="PS50110">
    <property type="entry name" value="RESPONSE_REGULATORY"/>
    <property type="match status" value="1"/>
</dbReference>
<dbReference type="InterPro" id="IPR004358">
    <property type="entry name" value="Sig_transdc_His_kin-like_C"/>
</dbReference>
<evidence type="ECO:0000259" key="16">
    <source>
        <dbReference type="PROSITE" id="PS50110"/>
    </source>
</evidence>
<dbReference type="InterPro" id="IPR011006">
    <property type="entry name" value="CheY-like_superfamily"/>
</dbReference>
<evidence type="ECO:0000256" key="13">
    <source>
        <dbReference type="SAM" id="Phobius"/>
    </source>
</evidence>
<sequence>MTTHRSKVLVFALFAMFFSTHAAASAPTPKKVLLLTSYHQGDHWNDSVVLGVREALAPLESVYLSIENLDMRRYFDPDHARLTAEYIFAKYEAKPQDLVLVADDPALNFLLSVREKLFSNTPVVFCGINNFSPSRIQGQSNITGINETLSLDTTLELALKLFPHTTRIMAVVSDTEANGRINLEQFRAAAARMRGRVQFGELLNMTDKDAPDILSSLPKNSLVLRLINLLKPEGGYLSIQDSMRIISAHTSVPVFTPWSFDLGDGALGGYVASGQDQGRAAGHVAVRILEGQKADQIPVVMDSPNAYMFDYNMMQRFGIKESALPQGSIILNRQVSMWEQYWGWLLGIVVIGGLQTVFILVLFRLWKRSGMDRDALQKSESILRALKNNIPDLVWLKDEHGAYLSCNPMFEKFFGAKEREIIGRRDHDFVDTEQADNFLDHDRRALQTGRPVVYDESFIIADTGQKFFFETVKTPMYDEMGNVLGVLGIARDITARKQAEEDLIRSSFALEESRSNLVLALDMANMGSWELNLDTMTFAFNEQFYSLYGTTAEQEGGLFMKAEEYAQNFIHPEETELVATGIGKVLAGEYDDCFAQLEHRMVTRNGDIRNIIVRYMMIKDKSGKRIKTIGVNQDITGRKHVEQALKNSEERFRVLFEKSPDPLFIWRMDDKLLDANLAACRLLGYEKDELLQLSVVDIQAPSVRKIPGTAILSELKRSHFEGIDLHKDGTEIPVEIITVPIQIGDQEYAFSAVRDITARKQAEQELQRMSQLIENVDSIAVFKDPELRYLAVNQAYLNLTGRKSLADVIGKTDNDLFKDIATEEQIAAYMNNDRTALELPAGQVATVVESSFMKDGTERTFLTKKFPVYDRDAKSCLGVATLATDITDLKRMESSLLEAKERAEAANKAKSEFLANMSHEIRTPLNGILGMMQLLEITSLDEEQKQFVLLAIKSANRLTRLLSDILDLSRVEAGKMTICETEFVLHELVDSVSELFHVTVSEKGVPLQCVIDPKIPPRLIGDDARVRQILFNLVGNAFKFTVKGHVSLEVTPVSTDRDGVIRVLFSVSDTGIGIPDDKLDGLFMPFAQVNNSFTRDFQGAGLGLAIVKRLVDLLNGKISVESNLGSGTNVNILLPFKLPEGRDFHLGQISVQPDPAEQVLRILLVEDEPSNSYALTKLLEKIGHNVALAENGQQALELLTAQDFDVILMDVQMPVMNGVEATKKIRQSSVLGKKKDIFIIAMTAYAMTGDRERFLEAGMNDYIAKPVQIAELKKTLGQVAKKL</sequence>
<dbReference type="PANTHER" id="PTHR45339">
    <property type="entry name" value="HYBRID SIGNAL TRANSDUCTION HISTIDINE KINASE J"/>
    <property type="match status" value="1"/>
</dbReference>
<dbReference type="SUPFAM" id="SSF47384">
    <property type="entry name" value="Homodimeric domain of signal transducing histidine kinase"/>
    <property type="match status" value="1"/>
</dbReference>
<feature type="chain" id="PRO_5011744888" description="Sensory/regulatory protein RpfC" evidence="14">
    <location>
        <begin position="23"/>
        <end position="1283"/>
    </location>
</feature>
<keyword evidence="14" id="KW-0732">Signal</keyword>
<evidence type="ECO:0000256" key="5">
    <source>
        <dbReference type="ARBA" id="ARBA00022741"/>
    </source>
</evidence>
<keyword evidence="12" id="KW-0175">Coiled coil</keyword>
<dbReference type="RefSeq" id="WP_092379391.1">
    <property type="nucleotide sequence ID" value="NZ_FORX01000028.1"/>
</dbReference>
<evidence type="ECO:0000259" key="18">
    <source>
        <dbReference type="PROSITE" id="PS50113"/>
    </source>
</evidence>
<keyword evidence="20" id="KW-1185">Reference proteome</keyword>
<dbReference type="SUPFAM" id="SSF55874">
    <property type="entry name" value="ATPase domain of HSP90 chaperone/DNA topoisomerase II/histidine kinase"/>
    <property type="match status" value="1"/>
</dbReference>
<dbReference type="Gene3D" id="1.10.287.130">
    <property type="match status" value="1"/>
</dbReference>
<dbReference type="InterPro" id="IPR036097">
    <property type="entry name" value="HisK_dim/P_sf"/>
</dbReference>
<dbReference type="SMART" id="SM00086">
    <property type="entry name" value="PAC"/>
    <property type="match status" value="3"/>
</dbReference>
<evidence type="ECO:0000313" key="20">
    <source>
        <dbReference type="Proteomes" id="UP000198635"/>
    </source>
</evidence>
<dbReference type="Pfam" id="PF08448">
    <property type="entry name" value="PAS_4"/>
    <property type="match status" value="2"/>
</dbReference>
<evidence type="ECO:0000256" key="1">
    <source>
        <dbReference type="ARBA" id="ARBA00000085"/>
    </source>
</evidence>
<evidence type="ECO:0000256" key="10">
    <source>
        <dbReference type="ARBA" id="ARBA00068150"/>
    </source>
</evidence>
<evidence type="ECO:0000256" key="4">
    <source>
        <dbReference type="ARBA" id="ARBA00022679"/>
    </source>
</evidence>
<keyword evidence="7" id="KW-0067">ATP-binding</keyword>
<dbReference type="SMART" id="SM00388">
    <property type="entry name" value="HisKA"/>
    <property type="match status" value="1"/>
</dbReference>
<evidence type="ECO:0000256" key="8">
    <source>
        <dbReference type="ARBA" id="ARBA00023012"/>
    </source>
</evidence>
<keyword evidence="13" id="KW-1133">Transmembrane helix</keyword>
<evidence type="ECO:0000259" key="15">
    <source>
        <dbReference type="PROSITE" id="PS50109"/>
    </source>
</evidence>
<feature type="modified residue" description="4-aspartylphosphate" evidence="11">
    <location>
        <position position="1210"/>
    </location>
</feature>
<dbReference type="InterPro" id="IPR013655">
    <property type="entry name" value="PAS_fold_3"/>
</dbReference>
<dbReference type="InterPro" id="IPR003594">
    <property type="entry name" value="HATPase_dom"/>
</dbReference>
<dbReference type="PANTHER" id="PTHR45339:SF3">
    <property type="entry name" value="HISTIDINE KINASE"/>
    <property type="match status" value="1"/>
</dbReference>
<dbReference type="CDD" id="cd00082">
    <property type="entry name" value="HisKA"/>
    <property type="match status" value="1"/>
</dbReference>
<evidence type="ECO:0000313" key="19">
    <source>
        <dbReference type="EMBL" id="SFK49713.1"/>
    </source>
</evidence>
<dbReference type="FunFam" id="1.10.287.130:FF:000002">
    <property type="entry name" value="Two-component osmosensing histidine kinase"/>
    <property type="match status" value="1"/>
</dbReference>
<evidence type="ECO:0000256" key="11">
    <source>
        <dbReference type="PROSITE-ProRule" id="PRU00169"/>
    </source>
</evidence>
<dbReference type="SUPFAM" id="SSF55785">
    <property type="entry name" value="PYP-like sensor domain (PAS domain)"/>
    <property type="match status" value="4"/>
</dbReference>
<feature type="domain" description="PAC" evidence="18">
    <location>
        <begin position="595"/>
        <end position="647"/>
    </location>
</feature>
<dbReference type="Gene3D" id="2.10.70.100">
    <property type="match status" value="1"/>
</dbReference>
<comment type="subunit">
    <text evidence="9">At low DSF concentrations, interacts with RpfF.</text>
</comment>
<dbReference type="InterPro" id="IPR000014">
    <property type="entry name" value="PAS"/>
</dbReference>
<dbReference type="EC" id="2.7.13.3" evidence="2"/>
<dbReference type="SMART" id="SM00448">
    <property type="entry name" value="REC"/>
    <property type="match status" value="1"/>
</dbReference>
<keyword evidence="13" id="KW-0812">Transmembrane</keyword>
<dbReference type="InterPro" id="IPR005467">
    <property type="entry name" value="His_kinase_dom"/>
</dbReference>
<dbReference type="EMBL" id="FORX01000028">
    <property type="protein sequence ID" value="SFK49713.1"/>
    <property type="molecule type" value="Genomic_DNA"/>
</dbReference>
<gene>
    <name evidence="19" type="ORF">SAMN04488082_12838</name>
</gene>
<feature type="coiled-coil region" evidence="12">
    <location>
        <begin position="889"/>
        <end position="916"/>
    </location>
</feature>
<dbReference type="PROSITE" id="PS50113">
    <property type="entry name" value="PAC"/>
    <property type="match status" value="3"/>
</dbReference>
<dbReference type="Proteomes" id="UP000198635">
    <property type="component" value="Unassembled WGS sequence"/>
</dbReference>
<feature type="domain" description="Histidine kinase" evidence="15">
    <location>
        <begin position="916"/>
        <end position="1138"/>
    </location>
</feature>
<dbReference type="InterPro" id="IPR013656">
    <property type="entry name" value="PAS_4"/>
</dbReference>
<feature type="domain" description="PAS" evidence="17">
    <location>
        <begin position="513"/>
        <end position="589"/>
    </location>
</feature>